<dbReference type="SMART" id="SM00100">
    <property type="entry name" value="cNMP"/>
    <property type="match status" value="1"/>
</dbReference>
<dbReference type="KEGG" id="drg:H9K76_06715"/>
<gene>
    <name evidence="5" type="ORF">H9K76_06715</name>
</gene>
<dbReference type="SUPFAM" id="SSF51206">
    <property type="entry name" value="cAMP-binding domain-like"/>
    <property type="match status" value="1"/>
</dbReference>
<dbReference type="CDD" id="cd00038">
    <property type="entry name" value="CAP_ED"/>
    <property type="match status" value="1"/>
</dbReference>
<evidence type="ECO:0000256" key="3">
    <source>
        <dbReference type="ARBA" id="ARBA00023163"/>
    </source>
</evidence>
<dbReference type="Gene3D" id="2.60.120.10">
    <property type="entry name" value="Jelly Rolls"/>
    <property type="match status" value="1"/>
</dbReference>
<keyword evidence="1" id="KW-0805">Transcription regulation</keyword>
<protein>
    <submittedName>
        <fullName evidence="5">Crp/Fnr family transcriptional regulator</fullName>
    </submittedName>
</protein>
<evidence type="ECO:0000313" key="5">
    <source>
        <dbReference type="EMBL" id="QNN58525.1"/>
    </source>
</evidence>
<sequence length="236" mass="26470">MQQLNPSFLDKDQVLANWSRCIWASSISTELFEDCVRPALQVRHIHAGQYLWRANDLPLGWIGVTRGAAKLCVPTEDGRSIALCGFAGSWFGEASLLHRKSRLDCDAVALHDLTMLILPDAAFQRLRNESASFGQFLLTLMAERNQQLLRLITALQSADITSRVAKCLGTLITPMNFPFPDAGLLNVTQSELADFCRVSRSRFNEALLELERRDLLEVGYRSVRLKDVEGLRSYGT</sequence>
<dbReference type="InterPro" id="IPR036390">
    <property type="entry name" value="WH_DNA-bd_sf"/>
</dbReference>
<reference evidence="5 6" key="1">
    <citation type="submission" date="2020-08" db="EMBL/GenBank/DDBJ databases">
        <title>Genome sequence of Diaphorobacter ruginosibacter DSM 27467T.</title>
        <authorList>
            <person name="Hyun D.-W."/>
            <person name="Bae J.-W."/>
        </authorList>
    </citation>
    <scope>NUCLEOTIDE SEQUENCE [LARGE SCALE GENOMIC DNA]</scope>
    <source>
        <strain evidence="5 6">DSM 27467</strain>
    </source>
</reference>
<keyword evidence="3" id="KW-0804">Transcription</keyword>
<keyword evidence="2" id="KW-0238">DNA-binding</keyword>
<proteinExistence type="predicted"/>
<evidence type="ECO:0000256" key="2">
    <source>
        <dbReference type="ARBA" id="ARBA00023125"/>
    </source>
</evidence>
<organism evidence="5 6">
    <name type="scientific">Diaphorobacter ruginosibacter</name>
    <dbReference type="NCBI Taxonomy" id="1715720"/>
    <lineage>
        <taxon>Bacteria</taxon>
        <taxon>Pseudomonadati</taxon>
        <taxon>Pseudomonadota</taxon>
        <taxon>Betaproteobacteria</taxon>
        <taxon>Burkholderiales</taxon>
        <taxon>Comamonadaceae</taxon>
        <taxon>Diaphorobacter</taxon>
    </lineage>
</organism>
<evidence type="ECO:0000313" key="6">
    <source>
        <dbReference type="Proteomes" id="UP000515811"/>
    </source>
</evidence>
<keyword evidence="6" id="KW-1185">Reference proteome</keyword>
<dbReference type="RefSeq" id="WP_187598984.1">
    <property type="nucleotide sequence ID" value="NZ_CP060714.1"/>
</dbReference>
<dbReference type="PROSITE" id="PS50042">
    <property type="entry name" value="CNMP_BINDING_3"/>
    <property type="match status" value="1"/>
</dbReference>
<dbReference type="GO" id="GO:0006355">
    <property type="term" value="P:regulation of DNA-templated transcription"/>
    <property type="evidence" value="ECO:0007669"/>
    <property type="project" value="InterPro"/>
</dbReference>
<feature type="domain" description="Cyclic nucleotide-binding" evidence="4">
    <location>
        <begin position="39"/>
        <end position="144"/>
    </location>
</feature>
<dbReference type="AlphaFoldDB" id="A0A7G9RSF0"/>
<dbReference type="Pfam" id="PF00027">
    <property type="entry name" value="cNMP_binding"/>
    <property type="match status" value="1"/>
</dbReference>
<evidence type="ECO:0000256" key="1">
    <source>
        <dbReference type="ARBA" id="ARBA00023015"/>
    </source>
</evidence>
<dbReference type="InterPro" id="IPR014710">
    <property type="entry name" value="RmlC-like_jellyroll"/>
</dbReference>
<name>A0A7G9RSF0_9BURK</name>
<dbReference type="GO" id="GO:0003677">
    <property type="term" value="F:DNA binding"/>
    <property type="evidence" value="ECO:0007669"/>
    <property type="project" value="UniProtKB-KW"/>
</dbReference>
<dbReference type="Proteomes" id="UP000515811">
    <property type="component" value="Chromosome"/>
</dbReference>
<dbReference type="InterPro" id="IPR018490">
    <property type="entry name" value="cNMP-bd_dom_sf"/>
</dbReference>
<dbReference type="EMBL" id="CP060714">
    <property type="protein sequence ID" value="QNN58525.1"/>
    <property type="molecule type" value="Genomic_DNA"/>
</dbReference>
<dbReference type="SUPFAM" id="SSF46785">
    <property type="entry name" value="Winged helix' DNA-binding domain"/>
    <property type="match status" value="1"/>
</dbReference>
<dbReference type="Pfam" id="PF13545">
    <property type="entry name" value="HTH_Crp_2"/>
    <property type="match status" value="1"/>
</dbReference>
<evidence type="ECO:0000259" key="4">
    <source>
        <dbReference type="PROSITE" id="PS50042"/>
    </source>
</evidence>
<dbReference type="InterPro" id="IPR012318">
    <property type="entry name" value="HTH_CRP"/>
</dbReference>
<dbReference type="InterPro" id="IPR000595">
    <property type="entry name" value="cNMP-bd_dom"/>
</dbReference>
<accession>A0A7G9RSF0</accession>